<dbReference type="SUPFAM" id="SSF56214">
    <property type="entry name" value="4'-phosphopantetheinyl transferase"/>
    <property type="match status" value="1"/>
</dbReference>
<dbReference type="HAMAP" id="MF_00101">
    <property type="entry name" value="AcpS"/>
    <property type="match status" value="1"/>
</dbReference>
<evidence type="ECO:0000256" key="2">
    <source>
        <dbReference type="ARBA" id="ARBA00022679"/>
    </source>
</evidence>
<feature type="domain" description="4'-phosphopantetheinyl transferase" evidence="9">
    <location>
        <begin position="15"/>
        <end position="111"/>
    </location>
</feature>
<evidence type="ECO:0000256" key="7">
    <source>
        <dbReference type="ARBA" id="ARBA00023160"/>
    </source>
</evidence>
<comment type="caution">
    <text evidence="10">The sequence shown here is derived from an EMBL/GenBank/DDBJ whole genome shotgun (WGS) entry which is preliminary data.</text>
</comment>
<dbReference type="InterPro" id="IPR004568">
    <property type="entry name" value="Ppantetheine-prot_Trfase_dom"/>
</dbReference>
<keyword evidence="3 8" id="KW-0479">Metal-binding</keyword>
<feature type="binding site" evidence="8">
    <location>
        <position position="69"/>
    </location>
    <ligand>
        <name>Mg(2+)</name>
        <dbReference type="ChEBI" id="CHEBI:18420"/>
    </ligand>
</feature>
<keyword evidence="6 8" id="KW-0443">Lipid metabolism</keyword>
<dbReference type="NCBIfam" id="TIGR00516">
    <property type="entry name" value="acpS"/>
    <property type="match status" value="1"/>
</dbReference>
<evidence type="ECO:0000256" key="3">
    <source>
        <dbReference type="ARBA" id="ARBA00022723"/>
    </source>
</evidence>
<dbReference type="NCBIfam" id="TIGR00556">
    <property type="entry name" value="pantethn_trn"/>
    <property type="match status" value="1"/>
</dbReference>
<dbReference type="InterPro" id="IPR037143">
    <property type="entry name" value="4-PPantetheinyl_Trfase_dom_sf"/>
</dbReference>
<reference evidence="10 11" key="1">
    <citation type="journal article" date="2015" name="Genome Announc.">
        <title>Expanding the biotechnology potential of lactobacilli through comparative genomics of 213 strains and associated genera.</title>
        <authorList>
            <person name="Sun Z."/>
            <person name="Harris H.M."/>
            <person name="McCann A."/>
            <person name="Guo C."/>
            <person name="Argimon S."/>
            <person name="Zhang W."/>
            <person name="Yang X."/>
            <person name="Jeffery I.B."/>
            <person name="Cooney J.C."/>
            <person name="Kagawa T.F."/>
            <person name="Liu W."/>
            <person name="Song Y."/>
            <person name="Salvetti E."/>
            <person name="Wrobel A."/>
            <person name="Rasinkangas P."/>
            <person name="Parkhill J."/>
            <person name="Rea M.C."/>
            <person name="O'Sullivan O."/>
            <person name="Ritari J."/>
            <person name="Douillard F.P."/>
            <person name="Paul Ross R."/>
            <person name="Yang R."/>
            <person name="Briner A.E."/>
            <person name="Felis G.E."/>
            <person name="de Vos W.M."/>
            <person name="Barrangou R."/>
            <person name="Klaenhammer T.R."/>
            <person name="Caufield P.W."/>
            <person name="Cui Y."/>
            <person name="Zhang H."/>
            <person name="O'Toole P.W."/>
        </authorList>
    </citation>
    <scope>NUCLEOTIDE SEQUENCE [LARGE SCALE GENOMIC DNA]</scope>
    <source>
        <strain evidence="10 11">JCM 17158</strain>
    </source>
</reference>
<keyword evidence="1 8" id="KW-0444">Lipid biosynthesis</keyword>
<keyword evidence="5 8" id="KW-0460">Magnesium</keyword>
<dbReference type="GO" id="GO:0005737">
    <property type="term" value="C:cytoplasm"/>
    <property type="evidence" value="ECO:0007669"/>
    <property type="project" value="UniProtKB-SubCell"/>
</dbReference>
<dbReference type="Gene3D" id="3.90.470.20">
    <property type="entry name" value="4'-phosphopantetheinyl transferase domain"/>
    <property type="match status" value="1"/>
</dbReference>
<comment type="cofactor">
    <cofactor evidence="8">
        <name>Mg(2+)</name>
        <dbReference type="ChEBI" id="CHEBI:18420"/>
    </cofactor>
</comment>
<dbReference type="AlphaFoldDB" id="A0A0R1JSD7"/>
<dbReference type="STRING" id="1291734.FD02_GL000483"/>
<keyword evidence="4 8" id="KW-0276">Fatty acid metabolism</keyword>
<dbReference type="PATRIC" id="fig|1291734.4.peg.497"/>
<proteinExistence type="inferred from homology"/>
<evidence type="ECO:0000256" key="6">
    <source>
        <dbReference type="ARBA" id="ARBA00023098"/>
    </source>
</evidence>
<comment type="function">
    <text evidence="8">Transfers the 4'-phosphopantetheine moiety from coenzyme A to a Ser of acyl-carrier-protein.</text>
</comment>
<evidence type="ECO:0000259" key="9">
    <source>
        <dbReference type="Pfam" id="PF01648"/>
    </source>
</evidence>
<sequence length="130" mass="13935">MSGALAGKEAWMIYGIGIDITEIARIEHAQASNPHFAGKVLTDRELAYYHDLPPERAAQWLAGRFSVKEAYAKAFGTGLGPVALHDVETLSDAAGRPVITAHPYAGKAFVSISHTATLVMTEVILEAESE</sequence>
<protein>
    <recommendedName>
        <fullName evidence="8">Holo-[acyl-carrier-protein] synthase</fullName>
        <shortName evidence="8">Holo-ACP synthase</shortName>
        <ecNumber evidence="8">2.7.8.7</ecNumber>
    </recommendedName>
    <alternativeName>
        <fullName evidence="8">4'-phosphopantetheinyl transferase AcpS</fullName>
    </alternativeName>
</protein>
<accession>A0A0R1JSD7</accession>
<evidence type="ECO:0000313" key="11">
    <source>
        <dbReference type="Proteomes" id="UP000051804"/>
    </source>
</evidence>
<gene>
    <name evidence="8" type="primary">acpS</name>
    <name evidence="10" type="ORF">FD02_GL000483</name>
</gene>
<evidence type="ECO:0000256" key="1">
    <source>
        <dbReference type="ARBA" id="ARBA00022516"/>
    </source>
</evidence>
<keyword evidence="11" id="KW-1185">Reference proteome</keyword>
<dbReference type="GO" id="GO:0000287">
    <property type="term" value="F:magnesium ion binding"/>
    <property type="evidence" value="ECO:0007669"/>
    <property type="project" value="UniProtKB-UniRule"/>
</dbReference>
<comment type="subcellular location">
    <subcellularLocation>
        <location evidence="8">Cytoplasm</location>
    </subcellularLocation>
</comment>
<dbReference type="Pfam" id="PF01648">
    <property type="entry name" value="ACPS"/>
    <property type="match status" value="1"/>
</dbReference>
<organism evidence="10 11">
    <name type="scientific">Lacticaseibacillus nasuensis JCM 17158</name>
    <dbReference type="NCBI Taxonomy" id="1291734"/>
    <lineage>
        <taxon>Bacteria</taxon>
        <taxon>Bacillati</taxon>
        <taxon>Bacillota</taxon>
        <taxon>Bacilli</taxon>
        <taxon>Lactobacillales</taxon>
        <taxon>Lactobacillaceae</taxon>
        <taxon>Lacticaseibacillus</taxon>
    </lineage>
</organism>
<evidence type="ECO:0000256" key="5">
    <source>
        <dbReference type="ARBA" id="ARBA00022842"/>
    </source>
</evidence>
<comment type="catalytic activity">
    <reaction evidence="8">
        <text>apo-[ACP] + CoA = holo-[ACP] + adenosine 3',5'-bisphosphate + H(+)</text>
        <dbReference type="Rhea" id="RHEA:12068"/>
        <dbReference type="Rhea" id="RHEA-COMP:9685"/>
        <dbReference type="Rhea" id="RHEA-COMP:9690"/>
        <dbReference type="ChEBI" id="CHEBI:15378"/>
        <dbReference type="ChEBI" id="CHEBI:29999"/>
        <dbReference type="ChEBI" id="CHEBI:57287"/>
        <dbReference type="ChEBI" id="CHEBI:58343"/>
        <dbReference type="ChEBI" id="CHEBI:64479"/>
        <dbReference type="EC" id="2.7.8.7"/>
    </reaction>
</comment>
<dbReference type="Proteomes" id="UP000051804">
    <property type="component" value="Unassembled WGS sequence"/>
</dbReference>
<evidence type="ECO:0000256" key="4">
    <source>
        <dbReference type="ARBA" id="ARBA00022832"/>
    </source>
</evidence>
<feature type="binding site" evidence="8">
    <location>
        <position position="19"/>
    </location>
    <ligand>
        <name>Mg(2+)</name>
        <dbReference type="ChEBI" id="CHEBI:18420"/>
    </ligand>
</feature>
<dbReference type="InterPro" id="IPR008278">
    <property type="entry name" value="4-PPantetheinyl_Trfase_dom"/>
</dbReference>
<dbReference type="GO" id="GO:0008897">
    <property type="term" value="F:holo-[acyl-carrier-protein] synthase activity"/>
    <property type="evidence" value="ECO:0007669"/>
    <property type="project" value="UniProtKB-UniRule"/>
</dbReference>
<keyword evidence="8" id="KW-0963">Cytoplasm</keyword>
<dbReference type="GO" id="GO:0006633">
    <property type="term" value="P:fatty acid biosynthetic process"/>
    <property type="evidence" value="ECO:0007669"/>
    <property type="project" value="UniProtKB-UniRule"/>
</dbReference>
<evidence type="ECO:0000256" key="8">
    <source>
        <dbReference type="HAMAP-Rule" id="MF_00101"/>
    </source>
</evidence>
<keyword evidence="7 8" id="KW-0275">Fatty acid biosynthesis</keyword>
<comment type="similarity">
    <text evidence="8">Belongs to the P-Pant transferase superfamily. AcpS family.</text>
</comment>
<dbReference type="EC" id="2.7.8.7" evidence="8"/>
<dbReference type="EMBL" id="AZDJ01000032">
    <property type="protein sequence ID" value="KRK70418.1"/>
    <property type="molecule type" value="Genomic_DNA"/>
</dbReference>
<keyword evidence="2 8" id="KW-0808">Transferase</keyword>
<evidence type="ECO:0000313" key="10">
    <source>
        <dbReference type="EMBL" id="KRK70418.1"/>
    </source>
</evidence>
<dbReference type="InterPro" id="IPR002582">
    <property type="entry name" value="ACPS"/>
</dbReference>
<name>A0A0R1JSD7_9LACO</name>